<feature type="region of interest" description="Disordered" evidence="1">
    <location>
        <begin position="204"/>
        <end position="224"/>
    </location>
</feature>
<dbReference type="EMBL" id="VIGX01000027">
    <property type="protein sequence ID" value="TWS25533.1"/>
    <property type="molecule type" value="Genomic_DNA"/>
</dbReference>
<dbReference type="Pfam" id="PF03432">
    <property type="entry name" value="Relaxase"/>
    <property type="match status" value="1"/>
</dbReference>
<comment type="caution">
    <text evidence="3">The sequence shown here is derived from an EMBL/GenBank/DDBJ whole genome shotgun (WGS) entry which is preliminary data.</text>
</comment>
<reference evidence="3 4" key="1">
    <citation type="submission" date="2019-06" db="EMBL/GenBank/DDBJ databases">
        <title>Tsukamurella conjunctivitidis sp. nov., Tsukamurella assacharolytica sp. nov. and Tsukamurella sputae sp. nov. isolated from patients with conjunctivitis, bacteraemia (lymphoma) and respiratory infection (sputum) in Hong Kong.</title>
        <authorList>
            <person name="Teng J.L.L."/>
            <person name="Lee H.H."/>
            <person name="Fong J.Y.H."/>
            <person name="Fok K.M.N."/>
            <person name="Lau S.K.P."/>
            <person name="Woo P.C.Y."/>
        </authorList>
    </citation>
    <scope>NUCLEOTIDE SEQUENCE [LARGE SCALE GENOMIC DNA]</scope>
    <source>
        <strain evidence="3 4">HKU72</strain>
    </source>
</reference>
<dbReference type="RefSeq" id="WP_146489292.1">
    <property type="nucleotide sequence ID" value="NZ_VIGX01000027.1"/>
</dbReference>
<accession>A0A5C5RSV9</accession>
<evidence type="ECO:0000259" key="2">
    <source>
        <dbReference type="Pfam" id="PF03432"/>
    </source>
</evidence>
<evidence type="ECO:0000313" key="3">
    <source>
        <dbReference type="EMBL" id="TWS25533.1"/>
    </source>
</evidence>
<gene>
    <name evidence="3" type="ORF">FK530_23195</name>
</gene>
<feature type="compositionally biased region" description="Basic and acidic residues" evidence="1">
    <location>
        <begin position="552"/>
        <end position="562"/>
    </location>
</feature>
<feature type="region of interest" description="Disordered" evidence="1">
    <location>
        <begin position="515"/>
        <end position="562"/>
    </location>
</feature>
<organism evidence="3 4">
    <name type="scientific">Tsukamurella conjunctivitidis</name>
    <dbReference type="NCBI Taxonomy" id="2592068"/>
    <lineage>
        <taxon>Bacteria</taxon>
        <taxon>Bacillati</taxon>
        <taxon>Actinomycetota</taxon>
        <taxon>Actinomycetes</taxon>
        <taxon>Mycobacteriales</taxon>
        <taxon>Tsukamurellaceae</taxon>
        <taxon>Tsukamurella</taxon>
    </lineage>
</organism>
<evidence type="ECO:0000256" key="1">
    <source>
        <dbReference type="SAM" id="MobiDB-lite"/>
    </source>
</evidence>
<dbReference type="AlphaFoldDB" id="A0A5C5RSV9"/>
<feature type="domain" description="MobA/VirD2-like nuclease" evidence="2">
    <location>
        <begin position="82"/>
        <end position="194"/>
    </location>
</feature>
<sequence>MQGLIVYLAGPGRSNEHTNPHLVAGRSELGMFAGRELDRQDALDIASFLDEARVVFGTEVTRVDRGKKEALLAEGKDKRTATADATKDVHVWHCSLSLHSEEGEIGDEVWGRVATEFMKRMGFDDPTAAPVRWGAFHHGLNTNGNDHIHIASSRVRDDGSVVDLYPVNPETGAKEGDWTRAQRVCADLEREFGLRITEGRANKLTERGQNKAEAHRAENAGADLTERQELTRRVRAAATASSDEKAFVTALRRGGVLVRPRYAKGGRDQVIGYSVALRPGSIDENVAGKATTRDGKSAPLWYGGSKLAKDLSLVQLRNGWASTAESERAALSTWSSRKAERGPQLTAPQLLEAKKSLDEFSAHVARLAPDDHQGWADAARTTAGMLAQLSLNGGGDKQLAQASRALGACSGAMVPRVVDPVAVKRRASTAHATLLMGMAAQRGNTNMMFALLMKQLSDMSRAIAEARSAGVDAARAAAARTHAETMLTRYQSAADAIGGVDGAVAQLTAARAIPGATKPTVTPKRGASAQSPAGRDTAGRPHRPRPNWNIAPRDRDDRGPQR</sequence>
<dbReference type="Proteomes" id="UP000319375">
    <property type="component" value="Unassembled WGS sequence"/>
</dbReference>
<dbReference type="InterPro" id="IPR005094">
    <property type="entry name" value="Endonuclease_MobA/VirD2"/>
</dbReference>
<keyword evidence="4" id="KW-1185">Reference proteome</keyword>
<dbReference type="OrthoDB" id="4382201at2"/>
<proteinExistence type="predicted"/>
<evidence type="ECO:0000313" key="4">
    <source>
        <dbReference type="Proteomes" id="UP000319375"/>
    </source>
</evidence>
<protein>
    <recommendedName>
        <fullName evidence="2">MobA/VirD2-like nuclease domain-containing protein</fullName>
    </recommendedName>
</protein>
<name>A0A5C5RSV9_9ACTN</name>